<evidence type="ECO:0000256" key="3">
    <source>
        <dbReference type="ARBA" id="ARBA00023002"/>
    </source>
</evidence>
<gene>
    <name evidence="8" type="primary">serA2</name>
    <name evidence="8" type="ORF">CSO01_10400</name>
</gene>
<dbReference type="GO" id="GO:0016616">
    <property type="term" value="F:oxidoreductase activity, acting on the CH-OH group of donors, NAD or NADP as acceptor"/>
    <property type="evidence" value="ECO:0007669"/>
    <property type="project" value="InterPro"/>
</dbReference>
<keyword evidence="9" id="KW-1185">Reference proteome</keyword>
<dbReference type="EMBL" id="BKAL01000003">
    <property type="protein sequence ID" value="GEP68325.1"/>
    <property type="molecule type" value="Genomic_DNA"/>
</dbReference>
<keyword evidence="3 5" id="KW-0560">Oxidoreductase</keyword>
<evidence type="ECO:0000256" key="1">
    <source>
        <dbReference type="ARBA" id="ARBA00005854"/>
    </source>
</evidence>
<keyword evidence="4" id="KW-0520">NAD</keyword>
<proteinExistence type="inferred from homology"/>
<evidence type="ECO:0000313" key="9">
    <source>
        <dbReference type="Proteomes" id="UP000321798"/>
    </source>
</evidence>
<dbReference type="Pfam" id="PF02826">
    <property type="entry name" value="2-Hacid_dh_C"/>
    <property type="match status" value="1"/>
</dbReference>
<dbReference type="InterPro" id="IPR006140">
    <property type="entry name" value="D-isomer_DH_NAD-bd"/>
</dbReference>
<evidence type="ECO:0000313" key="8">
    <source>
        <dbReference type="EMBL" id="GEP68325.1"/>
    </source>
</evidence>
<organism evidence="8 9">
    <name type="scientific">Cellulomonas soli</name>
    <dbReference type="NCBI Taxonomy" id="931535"/>
    <lineage>
        <taxon>Bacteria</taxon>
        <taxon>Bacillati</taxon>
        <taxon>Actinomycetota</taxon>
        <taxon>Actinomycetes</taxon>
        <taxon>Micrococcales</taxon>
        <taxon>Cellulomonadaceae</taxon>
        <taxon>Cellulomonas</taxon>
    </lineage>
</organism>
<dbReference type="Gene3D" id="3.40.50.720">
    <property type="entry name" value="NAD(P)-binding Rossmann-like Domain"/>
    <property type="match status" value="2"/>
</dbReference>
<dbReference type="InterPro" id="IPR029752">
    <property type="entry name" value="D-isomer_DH_CS1"/>
</dbReference>
<dbReference type="SUPFAM" id="SSF52283">
    <property type="entry name" value="Formate/glycerate dehydrogenase catalytic domain-like"/>
    <property type="match status" value="1"/>
</dbReference>
<evidence type="ECO:0000259" key="6">
    <source>
        <dbReference type="Pfam" id="PF00389"/>
    </source>
</evidence>
<dbReference type="InterPro" id="IPR050857">
    <property type="entry name" value="D-2-hydroxyacid_DH"/>
</dbReference>
<reference evidence="8 9" key="1">
    <citation type="submission" date="2019-07" db="EMBL/GenBank/DDBJ databases">
        <title>Whole genome shotgun sequence of Cellulomonas soli NBRC 109434.</title>
        <authorList>
            <person name="Hosoyama A."/>
            <person name="Uohara A."/>
            <person name="Ohji S."/>
            <person name="Ichikawa N."/>
        </authorList>
    </citation>
    <scope>NUCLEOTIDE SEQUENCE [LARGE SCALE GENOMIC DNA]</scope>
    <source>
        <strain evidence="8 9">NBRC 109434</strain>
    </source>
</reference>
<dbReference type="Pfam" id="PF00389">
    <property type="entry name" value="2-Hacid_dh"/>
    <property type="match status" value="1"/>
</dbReference>
<comment type="similarity">
    <text evidence="1 5">Belongs to the D-isomer specific 2-hydroxyacid dehydrogenase family.</text>
</comment>
<sequence>MPDTCGRYVARVSARPRIVCPSGEGGLAALFDASPLRERLEAVGDLTVHLDVPDDAQVRARLADADAGLLSTHLTSDTLRAIGGRTRLLAFTGTGAASYVDLPTAREHGIAVSNVTGYGDRAVAEHALALLLGAARSVAVGDRTVRAGDWSGMLGPELGGMRIGVVGFGGIGRTFAQIAAALGMHVHAWDRSPHPDLTALAGPDARWLELDELLATCDAVSLHLPLTPQTRGLLTLERLDLLRPGTILVNTARGELIAPGALATRLARGDLLAAIDVFDPEPLPADDPLLQAPGTTFTPHLGFRTPQALRRMAEGTVECVERFFAGDPVRIVN</sequence>
<dbReference type="GO" id="GO:0051287">
    <property type="term" value="F:NAD binding"/>
    <property type="evidence" value="ECO:0007669"/>
    <property type="project" value="InterPro"/>
</dbReference>
<feature type="domain" description="D-isomer specific 2-hydroxyacid dehydrogenase NAD-binding" evidence="7">
    <location>
        <begin position="128"/>
        <end position="302"/>
    </location>
</feature>
<dbReference type="Proteomes" id="UP000321798">
    <property type="component" value="Unassembled WGS sequence"/>
</dbReference>
<dbReference type="PANTHER" id="PTHR42789:SF1">
    <property type="entry name" value="D-ISOMER SPECIFIC 2-HYDROXYACID DEHYDROGENASE FAMILY PROTEIN (AFU_ORTHOLOGUE AFUA_6G10090)"/>
    <property type="match status" value="1"/>
</dbReference>
<comment type="caution">
    <text evidence="8">The sequence shown here is derived from an EMBL/GenBank/DDBJ whole genome shotgun (WGS) entry which is preliminary data.</text>
</comment>
<evidence type="ECO:0000256" key="2">
    <source>
        <dbReference type="ARBA" id="ARBA00022605"/>
    </source>
</evidence>
<keyword evidence="2" id="KW-0028">Amino-acid biosynthesis</keyword>
<dbReference type="PROSITE" id="PS00065">
    <property type="entry name" value="D_2_HYDROXYACID_DH_1"/>
    <property type="match status" value="1"/>
</dbReference>
<evidence type="ECO:0000256" key="4">
    <source>
        <dbReference type="ARBA" id="ARBA00023027"/>
    </source>
</evidence>
<dbReference type="PANTHER" id="PTHR42789">
    <property type="entry name" value="D-ISOMER SPECIFIC 2-HYDROXYACID DEHYDROGENASE FAMILY PROTEIN (AFU_ORTHOLOGUE AFUA_6G10090)"/>
    <property type="match status" value="1"/>
</dbReference>
<evidence type="ECO:0000256" key="5">
    <source>
        <dbReference type="RuleBase" id="RU003719"/>
    </source>
</evidence>
<accession>A0A512PAV0</accession>
<evidence type="ECO:0000259" key="7">
    <source>
        <dbReference type="Pfam" id="PF02826"/>
    </source>
</evidence>
<dbReference type="InterPro" id="IPR036291">
    <property type="entry name" value="NAD(P)-bd_dom_sf"/>
</dbReference>
<dbReference type="InterPro" id="IPR006139">
    <property type="entry name" value="D-isomer_2_OHA_DH_cat_dom"/>
</dbReference>
<dbReference type="AlphaFoldDB" id="A0A512PAV0"/>
<protein>
    <submittedName>
        <fullName evidence="8">D-3-phosphoglycerate dehydrogenase</fullName>
    </submittedName>
</protein>
<dbReference type="GO" id="GO:0008652">
    <property type="term" value="P:amino acid biosynthetic process"/>
    <property type="evidence" value="ECO:0007669"/>
    <property type="project" value="UniProtKB-KW"/>
</dbReference>
<feature type="domain" description="D-isomer specific 2-hydroxyacid dehydrogenase catalytic" evidence="6">
    <location>
        <begin position="37"/>
        <end position="329"/>
    </location>
</feature>
<dbReference type="SUPFAM" id="SSF51735">
    <property type="entry name" value="NAD(P)-binding Rossmann-fold domains"/>
    <property type="match status" value="1"/>
</dbReference>
<name>A0A512PAV0_9CELL</name>